<feature type="transmembrane region" description="Helical" evidence="1">
    <location>
        <begin position="12"/>
        <end position="31"/>
    </location>
</feature>
<evidence type="ECO:0000313" key="2">
    <source>
        <dbReference type="EMBL" id="MBM7562733.1"/>
    </source>
</evidence>
<dbReference type="PANTHER" id="PTHR43471">
    <property type="entry name" value="ABC TRANSPORTER PERMEASE"/>
    <property type="match status" value="1"/>
</dbReference>
<reference evidence="2 3" key="1">
    <citation type="submission" date="2021-01" db="EMBL/GenBank/DDBJ databases">
        <title>Genomic Encyclopedia of Type Strains, Phase IV (KMG-IV): sequencing the most valuable type-strain genomes for metagenomic binning, comparative biology and taxonomic classification.</title>
        <authorList>
            <person name="Goeker M."/>
        </authorList>
    </citation>
    <scope>NUCLEOTIDE SEQUENCE [LARGE SCALE GENOMIC DNA]</scope>
    <source>
        <strain evidence="2 3">DSM 24436</strain>
    </source>
</reference>
<feature type="transmembrane region" description="Helical" evidence="1">
    <location>
        <begin position="369"/>
        <end position="390"/>
    </location>
</feature>
<keyword evidence="3" id="KW-1185">Reference proteome</keyword>
<name>A0ABS2MTJ5_9FIRM</name>
<comment type="caution">
    <text evidence="2">The sequence shown here is derived from an EMBL/GenBank/DDBJ whole genome shotgun (WGS) entry which is preliminary data.</text>
</comment>
<sequence length="443" mass="49799">MKGLICFELKRRLRSSFFVVVIIVLIIAIVMDMGKAKTLKDSRSFGDYPVSLTTNSYDWIATETEKRKAAYLKAVESFDLFSNTMKQREQAAFEDDYIEYARLSSFHMLLTYKMFGVGSSEISEAGVESVIGDLWQDVSGNISFESVDFRPFSSSYPDRLGTYLTAARFYQSIYENELRIEYTDENTTASVLYRYMDDVLPIALLFLGVFFSFESINKEKENGSLKLLITQSMHRSKIYLAKWISGVIQIMTALFIPIFIVFAAIFIKTGNSGLKYPLPYLQGIFSRIVPIANYAMTSEGGEPATLATRGIGHIATSVPMTNIWIFHPDVSYMSLAGYIVSIFILTLFFTAFIVAFVQLISTVINNAQLSLAATLSSMGVIILLSIPFTHGEQINVSPFTLFRPTRIIEGLYNITPLSSIIILFFSTVVLVMVGCQIFKRKAI</sequence>
<feature type="transmembrane region" description="Helical" evidence="1">
    <location>
        <begin position="335"/>
        <end position="357"/>
    </location>
</feature>
<feature type="transmembrane region" description="Helical" evidence="1">
    <location>
        <begin position="238"/>
        <end position="267"/>
    </location>
</feature>
<accession>A0ABS2MTJ5</accession>
<dbReference type="Pfam" id="PF12679">
    <property type="entry name" value="ABC2_membrane_2"/>
    <property type="match status" value="1"/>
</dbReference>
<gene>
    <name evidence="2" type="ORF">JOC49_002294</name>
</gene>
<dbReference type="EMBL" id="JAFBDT010000028">
    <property type="protein sequence ID" value="MBM7562733.1"/>
    <property type="molecule type" value="Genomic_DNA"/>
</dbReference>
<keyword evidence="1" id="KW-0472">Membrane</keyword>
<feature type="transmembrane region" description="Helical" evidence="1">
    <location>
        <begin position="410"/>
        <end position="433"/>
    </location>
</feature>
<proteinExistence type="predicted"/>
<dbReference type="RefSeq" id="WP_204665159.1">
    <property type="nucleotide sequence ID" value="NZ_JAFBDT010000028.1"/>
</dbReference>
<protein>
    <submittedName>
        <fullName evidence="2">ABC-type transport system involved in multi-copper enzyme maturation permease subunit</fullName>
    </submittedName>
</protein>
<keyword evidence="1" id="KW-0812">Transmembrane</keyword>
<keyword evidence="1" id="KW-1133">Transmembrane helix</keyword>
<evidence type="ECO:0000256" key="1">
    <source>
        <dbReference type="SAM" id="Phobius"/>
    </source>
</evidence>
<feature type="transmembrane region" description="Helical" evidence="1">
    <location>
        <begin position="199"/>
        <end position="217"/>
    </location>
</feature>
<organism evidence="2 3">
    <name type="scientific">Fusibacter tunisiensis</name>
    <dbReference type="NCBI Taxonomy" id="1008308"/>
    <lineage>
        <taxon>Bacteria</taxon>
        <taxon>Bacillati</taxon>
        <taxon>Bacillota</taxon>
        <taxon>Clostridia</taxon>
        <taxon>Eubacteriales</taxon>
        <taxon>Eubacteriales Family XII. Incertae Sedis</taxon>
        <taxon>Fusibacter</taxon>
    </lineage>
</organism>
<evidence type="ECO:0000313" key="3">
    <source>
        <dbReference type="Proteomes" id="UP000767854"/>
    </source>
</evidence>
<dbReference type="Proteomes" id="UP000767854">
    <property type="component" value="Unassembled WGS sequence"/>
</dbReference>